<dbReference type="KEGG" id="xne:XNC1_1774"/>
<proteinExistence type="predicted"/>
<dbReference type="AlphaFoldDB" id="D3VCW8"/>
<keyword evidence="2" id="KW-1185">Reference proteome</keyword>
<dbReference type="STRING" id="406817.XNC1_1774"/>
<accession>D3VCW8</accession>
<dbReference type="Proteomes" id="UP000008075">
    <property type="component" value="Chromosome"/>
</dbReference>
<evidence type="ECO:0000313" key="2">
    <source>
        <dbReference type="Proteomes" id="UP000008075"/>
    </source>
</evidence>
<evidence type="ECO:0000313" key="1">
    <source>
        <dbReference type="EMBL" id="CBJ89834.1"/>
    </source>
</evidence>
<gene>
    <name evidence="1" type="ordered locus">XNC1_1774</name>
</gene>
<name>D3VCW8_XENNA</name>
<protein>
    <submittedName>
        <fullName evidence="1">Uncharacterized protein</fullName>
    </submittedName>
</protein>
<reference evidence="1 2" key="1">
    <citation type="journal article" date="2011" name="PLoS ONE">
        <title>The entomopathogenic bacterial endosymbionts xenorhabdus and photorhabdus: convergent lifestyles from divergent genomes.</title>
        <authorList>
            <person name="Chaston J.M."/>
            <person name="Suen G."/>
            <person name="Tucker S.L."/>
            <person name="Andersen A.W."/>
            <person name="Bhasin A."/>
            <person name="Bode E."/>
            <person name="Bode H.B."/>
            <person name="Brachmann A.O."/>
            <person name="Cowles C.E."/>
            <person name="Cowles K.N."/>
            <person name="Darby C."/>
            <person name="de Leon L."/>
            <person name="Drace K."/>
            <person name="Du Z."/>
            <person name="Givaudan A."/>
            <person name="Herbert Tran E.E."/>
            <person name="Jewell K.A."/>
            <person name="Knack J.J."/>
            <person name="Krasomil-Osterfeld K.C."/>
            <person name="Kukor R."/>
            <person name="Lanois A."/>
            <person name="Latreille P."/>
            <person name="Leimgruber N.K."/>
            <person name="Lipke C.M."/>
            <person name="Liu R."/>
            <person name="Lu X."/>
            <person name="Martens E.C."/>
            <person name="Marri P.R."/>
            <person name="Medigue C."/>
            <person name="Menard M.L."/>
            <person name="Miller N.M."/>
            <person name="Morales-Soto N."/>
            <person name="Norton S."/>
            <person name="Ogier J.C."/>
            <person name="Orchard S.S."/>
            <person name="Park D."/>
            <person name="Park Y."/>
            <person name="Qurollo B.A."/>
            <person name="Sugar D.R."/>
            <person name="Richards G.R."/>
            <person name="Rouy Z."/>
            <person name="Slominski B."/>
            <person name="Slominski K."/>
            <person name="Snyder H."/>
            <person name="Tjaden B.C."/>
            <person name="van der Hoeven R."/>
            <person name="Welch R.D."/>
            <person name="Wheeler C."/>
            <person name="Xiang B."/>
            <person name="Barbazuk B."/>
            <person name="Gaudriault S."/>
            <person name="Goodner B."/>
            <person name="Slater S.C."/>
            <person name="Forst S."/>
            <person name="Goldman B.S."/>
            <person name="Goodrich-Blair H."/>
        </authorList>
    </citation>
    <scope>NUCLEOTIDE SEQUENCE [LARGE SCALE GENOMIC DNA]</scope>
    <source>
        <strain evidence="2">ATCC 19061 / DSM 3370 / CCUG 14189 / LMG 1036 / NCIMB 9965 / AN6</strain>
    </source>
</reference>
<organism evidence="1 2">
    <name type="scientific">Xenorhabdus nematophila (strain ATCC 19061 / DSM 3370 / CCUG 14189 / LMG 1036 / NCIMB 9965 / AN6)</name>
    <dbReference type="NCBI Taxonomy" id="406817"/>
    <lineage>
        <taxon>Bacteria</taxon>
        <taxon>Pseudomonadati</taxon>
        <taxon>Pseudomonadota</taxon>
        <taxon>Gammaproteobacteria</taxon>
        <taxon>Enterobacterales</taxon>
        <taxon>Morganellaceae</taxon>
        <taxon>Xenorhabdus</taxon>
    </lineage>
</organism>
<dbReference type="EMBL" id="FN667742">
    <property type="protein sequence ID" value="CBJ89834.1"/>
    <property type="molecule type" value="Genomic_DNA"/>
</dbReference>
<dbReference type="HOGENOM" id="CLU_166225_0_0_6"/>
<sequence length="120" mass="14337">MDDEAGYRIHFLQTNRQPERLIHWRTQSAHFLPFKHPAHVSMLQGIRKSAYWHSSVHYTWCHYYGALYIALRYFLHWYLASVLKVHPISTLRERFWPPLLVQKSIKEKHAADAPKPDTNS</sequence>